<keyword evidence="2 10" id="KW-0812">Transmembrane</keyword>
<comment type="function">
    <text evidence="7">Is probably involved in a pathway contributing to genomic integrity.</text>
</comment>
<evidence type="ECO:0000256" key="11">
    <source>
        <dbReference type="SAM" id="SignalP"/>
    </source>
</evidence>
<keyword evidence="3 11" id="KW-0732">Signal</keyword>
<feature type="region of interest" description="Disordered" evidence="9">
    <location>
        <begin position="195"/>
        <end position="258"/>
    </location>
</feature>
<feature type="chain" id="PRO_5040823996" description="Translocon-associated protein subunit alpha" evidence="11">
    <location>
        <begin position="24"/>
        <end position="258"/>
    </location>
</feature>
<name>A0A9W9FUN9_9EURO</name>
<comment type="caution">
    <text evidence="12">The sequence shown here is derived from an EMBL/GenBank/DDBJ whole genome shotgun (WGS) entry which is preliminary data.</text>
</comment>
<reference evidence="12" key="1">
    <citation type="submission" date="2022-11" db="EMBL/GenBank/DDBJ databases">
        <authorList>
            <person name="Petersen C."/>
        </authorList>
    </citation>
    <scope>NUCLEOTIDE SEQUENCE</scope>
    <source>
        <strain evidence="12">IBT 30069</strain>
    </source>
</reference>
<evidence type="ECO:0000256" key="8">
    <source>
        <dbReference type="ARBA" id="ARBA00038311"/>
    </source>
</evidence>
<evidence type="ECO:0000256" key="7">
    <source>
        <dbReference type="ARBA" id="ARBA00037565"/>
    </source>
</evidence>
<sequence length="258" mass="28166">MTRFGFLSLALLSLQAFVGTGFAADAEKVAEETQSYAVSAEASFPASEIFGIKLVNGHPTQAVIAITNDEPNPVTVNFIGGGLWTQEEESKAVRNLTATRYGVEIPANSKESVSYSFATEMHPQDLRLQIAAIMADSEGKFFSVQAFDGSVSVVEPETSIFDPQIIFLYLFLLASFVGVVYFFYTVWVAPYFPQKRKSGKPTEKRPSAKRTESDVVEQSPNPAVSSATTYNADWIPTHHINPPNARKVKGAGKTKVRA</sequence>
<keyword evidence="4" id="KW-0256">Endoplasmic reticulum</keyword>
<evidence type="ECO:0000256" key="9">
    <source>
        <dbReference type="SAM" id="MobiDB-lite"/>
    </source>
</evidence>
<dbReference type="PANTHER" id="PTHR12924:SF0">
    <property type="entry name" value="TRANSLOCON-ASSOCIATED PROTEIN SUBUNIT ALPHA"/>
    <property type="match status" value="1"/>
</dbReference>
<keyword evidence="6 10" id="KW-0472">Membrane</keyword>
<evidence type="ECO:0000313" key="12">
    <source>
        <dbReference type="EMBL" id="KAJ5106692.1"/>
    </source>
</evidence>
<evidence type="ECO:0000256" key="10">
    <source>
        <dbReference type="SAM" id="Phobius"/>
    </source>
</evidence>
<feature type="signal peptide" evidence="11">
    <location>
        <begin position="1"/>
        <end position="23"/>
    </location>
</feature>
<dbReference type="Pfam" id="PF03896">
    <property type="entry name" value="TRAP_alpha"/>
    <property type="match status" value="1"/>
</dbReference>
<feature type="compositionally biased region" description="Basic residues" evidence="9">
    <location>
        <begin position="246"/>
        <end position="258"/>
    </location>
</feature>
<evidence type="ECO:0000256" key="1">
    <source>
        <dbReference type="ARBA" id="ARBA00004115"/>
    </source>
</evidence>
<feature type="transmembrane region" description="Helical" evidence="10">
    <location>
        <begin position="166"/>
        <end position="192"/>
    </location>
</feature>
<dbReference type="GO" id="GO:0005789">
    <property type="term" value="C:endoplasmic reticulum membrane"/>
    <property type="evidence" value="ECO:0007669"/>
    <property type="project" value="UniProtKB-SubCell"/>
</dbReference>
<dbReference type="EMBL" id="JAPQKH010000003">
    <property type="protein sequence ID" value="KAJ5106692.1"/>
    <property type="molecule type" value="Genomic_DNA"/>
</dbReference>
<evidence type="ECO:0000256" key="4">
    <source>
        <dbReference type="ARBA" id="ARBA00022824"/>
    </source>
</evidence>
<reference evidence="12" key="2">
    <citation type="journal article" date="2023" name="IMA Fungus">
        <title>Comparative genomic study of the Penicillium genus elucidates a diverse pangenome and 15 lateral gene transfer events.</title>
        <authorList>
            <person name="Petersen C."/>
            <person name="Sorensen T."/>
            <person name="Nielsen M.R."/>
            <person name="Sondergaard T.E."/>
            <person name="Sorensen J.L."/>
            <person name="Fitzpatrick D.A."/>
            <person name="Frisvad J.C."/>
            <person name="Nielsen K.L."/>
        </authorList>
    </citation>
    <scope>NUCLEOTIDE SEQUENCE</scope>
    <source>
        <strain evidence="12">IBT 30069</strain>
    </source>
</reference>
<evidence type="ECO:0000256" key="6">
    <source>
        <dbReference type="ARBA" id="ARBA00023136"/>
    </source>
</evidence>
<dbReference type="OrthoDB" id="1926781at2759"/>
<dbReference type="Proteomes" id="UP001149165">
    <property type="component" value="Unassembled WGS sequence"/>
</dbReference>
<evidence type="ECO:0000256" key="5">
    <source>
        <dbReference type="ARBA" id="ARBA00022989"/>
    </source>
</evidence>
<keyword evidence="5 10" id="KW-1133">Transmembrane helix</keyword>
<dbReference type="AlphaFoldDB" id="A0A9W9FUN9"/>
<protein>
    <recommendedName>
        <fullName evidence="14">Translocon-associated protein subunit alpha</fullName>
    </recommendedName>
</protein>
<comment type="subcellular location">
    <subcellularLocation>
        <location evidence="1">Endoplasmic reticulum membrane</location>
        <topology evidence="1">Single-pass type I membrane protein</topology>
    </subcellularLocation>
</comment>
<evidence type="ECO:0000313" key="13">
    <source>
        <dbReference type="Proteomes" id="UP001149165"/>
    </source>
</evidence>
<evidence type="ECO:0000256" key="3">
    <source>
        <dbReference type="ARBA" id="ARBA00022729"/>
    </source>
</evidence>
<evidence type="ECO:0000256" key="2">
    <source>
        <dbReference type="ARBA" id="ARBA00022692"/>
    </source>
</evidence>
<accession>A0A9W9FUN9</accession>
<feature type="compositionally biased region" description="Basic and acidic residues" evidence="9">
    <location>
        <begin position="200"/>
        <end position="213"/>
    </location>
</feature>
<dbReference type="InterPro" id="IPR005595">
    <property type="entry name" value="TRAP_alpha"/>
</dbReference>
<organism evidence="12 13">
    <name type="scientific">Penicillium angulare</name>
    <dbReference type="NCBI Taxonomy" id="116970"/>
    <lineage>
        <taxon>Eukaryota</taxon>
        <taxon>Fungi</taxon>
        <taxon>Dikarya</taxon>
        <taxon>Ascomycota</taxon>
        <taxon>Pezizomycotina</taxon>
        <taxon>Eurotiomycetes</taxon>
        <taxon>Eurotiomycetidae</taxon>
        <taxon>Eurotiales</taxon>
        <taxon>Aspergillaceae</taxon>
        <taxon>Penicillium</taxon>
    </lineage>
</organism>
<comment type="similarity">
    <text evidence="8">Belongs to the IRC22 family.</text>
</comment>
<feature type="compositionally biased region" description="Polar residues" evidence="9">
    <location>
        <begin position="216"/>
        <end position="231"/>
    </location>
</feature>
<proteinExistence type="inferred from homology"/>
<dbReference type="PANTHER" id="PTHR12924">
    <property type="entry name" value="TRANSLOCON-ASSOCIATED PROTEIN, ALPHA SUBUNIT"/>
    <property type="match status" value="1"/>
</dbReference>
<gene>
    <name evidence="12" type="ORF">N7456_003367</name>
</gene>
<evidence type="ECO:0008006" key="14">
    <source>
        <dbReference type="Google" id="ProtNLM"/>
    </source>
</evidence>
<keyword evidence="13" id="KW-1185">Reference proteome</keyword>